<gene>
    <name evidence="5" type="ORF">SLNSH_16035</name>
</gene>
<dbReference type="OrthoDB" id="7768882at2"/>
<evidence type="ECO:0000256" key="3">
    <source>
        <dbReference type="ARBA" id="ARBA00023163"/>
    </source>
</evidence>
<proteinExistence type="predicted"/>
<keyword evidence="3" id="KW-0804">Transcription</keyword>
<accession>A0A2T1HQL2</accession>
<feature type="domain" description="HTH gntR-type" evidence="4">
    <location>
        <begin position="12"/>
        <end position="79"/>
    </location>
</feature>
<dbReference type="SUPFAM" id="SSF46785">
    <property type="entry name" value="Winged helix' DNA-binding domain"/>
    <property type="match status" value="1"/>
</dbReference>
<name>A0A2T1HQL2_9HYPH</name>
<dbReference type="AlphaFoldDB" id="A0A2T1HQL2"/>
<dbReference type="GO" id="GO:0003677">
    <property type="term" value="F:DNA binding"/>
    <property type="evidence" value="ECO:0007669"/>
    <property type="project" value="UniProtKB-KW"/>
</dbReference>
<evidence type="ECO:0000313" key="5">
    <source>
        <dbReference type="EMBL" id="PSC03944.1"/>
    </source>
</evidence>
<dbReference type="GO" id="GO:0003700">
    <property type="term" value="F:DNA-binding transcription factor activity"/>
    <property type="evidence" value="ECO:0007669"/>
    <property type="project" value="InterPro"/>
</dbReference>
<dbReference type="RefSeq" id="WP_106338024.1">
    <property type="nucleotide sequence ID" value="NZ_PVZS01000018.1"/>
</dbReference>
<dbReference type="InterPro" id="IPR000524">
    <property type="entry name" value="Tscrpt_reg_HTH_GntR"/>
</dbReference>
<dbReference type="Proteomes" id="UP000239772">
    <property type="component" value="Unassembled WGS sequence"/>
</dbReference>
<dbReference type="Gene3D" id="1.10.10.10">
    <property type="entry name" value="Winged helix-like DNA-binding domain superfamily/Winged helix DNA-binding domain"/>
    <property type="match status" value="1"/>
</dbReference>
<evidence type="ECO:0000256" key="1">
    <source>
        <dbReference type="ARBA" id="ARBA00023015"/>
    </source>
</evidence>
<dbReference type="SUPFAM" id="SSF48008">
    <property type="entry name" value="GntR ligand-binding domain-like"/>
    <property type="match status" value="1"/>
</dbReference>
<dbReference type="EMBL" id="PVZS01000018">
    <property type="protein sequence ID" value="PSC03944.1"/>
    <property type="molecule type" value="Genomic_DNA"/>
</dbReference>
<dbReference type="InterPro" id="IPR036388">
    <property type="entry name" value="WH-like_DNA-bd_sf"/>
</dbReference>
<protein>
    <submittedName>
        <fullName evidence="5">GntR family transcriptional regulator</fullName>
    </submittedName>
</protein>
<dbReference type="PROSITE" id="PS50949">
    <property type="entry name" value="HTH_GNTR"/>
    <property type="match status" value="1"/>
</dbReference>
<evidence type="ECO:0000313" key="6">
    <source>
        <dbReference type="Proteomes" id="UP000239772"/>
    </source>
</evidence>
<dbReference type="Pfam" id="PF07729">
    <property type="entry name" value="FCD"/>
    <property type="match status" value="1"/>
</dbReference>
<keyword evidence="2" id="KW-0238">DNA-binding</keyword>
<comment type="caution">
    <text evidence="5">The sequence shown here is derived from an EMBL/GenBank/DDBJ whole genome shotgun (WGS) entry which is preliminary data.</text>
</comment>
<evidence type="ECO:0000256" key="2">
    <source>
        <dbReference type="ARBA" id="ARBA00023125"/>
    </source>
</evidence>
<dbReference type="PANTHER" id="PTHR43537">
    <property type="entry name" value="TRANSCRIPTIONAL REGULATOR, GNTR FAMILY"/>
    <property type="match status" value="1"/>
</dbReference>
<organism evidence="5 6">
    <name type="scientific">Alsobacter soli</name>
    <dbReference type="NCBI Taxonomy" id="2109933"/>
    <lineage>
        <taxon>Bacteria</taxon>
        <taxon>Pseudomonadati</taxon>
        <taxon>Pseudomonadota</taxon>
        <taxon>Alphaproteobacteria</taxon>
        <taxon>Hyphomicrobiales</taxon>
        <taxon>Alsobacteraceae</taxon>
        <taxon>Alsobacter</taxon>
    </lineage>
</organism>
<evidence type="ECO:0000259" key="4">
    <source>
        <dbReference type="PROSITE" id="PS50949"/>
    </source>
</evidence>
<dbReference type="PANTHER" id="PTHR43537:SF5">
    <property type="entry name" value="UXU OPERON TRANSCRIPTIONAL REGULATOR"/>
    <property type="match status" value="1"/>
</dbReference>
<sequence length="223" mass="25238">MTDRVEAEREPLKLRERAYDAFTHHLLARNIRPGQFVSQRELVELTSLPLGAIRELVPRLEAEGLIRTVPQRGMQIAHIDLTLIRDAFQFRLFMEKEATALFATSASDATLRQLRSAHEDILRRAAEGITPALVAEAQQVDWGLHDQVIDALGNEIISNAYRVNSIKIRLIREERVRILDRLLVSVMQEHMRILDAFDARDPAAAVKAVEEHIASSRARALGV</sequence>
<reference evidence="6" key="1">
    <citation type="submission" date="2018-03" db="EMBL/GenBank/DDBJ databases">
        <authorList>
            <person name="Sun L."/>
            <person name="Liu H."/>
            <person name="Chen W."/>
            <person name="Huang K."/>
            <person name="Liu W."/>
            <person name="Gao X."/>
        </authorList>
    </citation>
    <scope>NUCLEOTIDE SEQUENCE [LARGE SCALE GENOMIC DNA]</scope>
    <source>
        <strain evidence="6">SH9</strain>
    </source>
</reference>
<dbReference type="InterPro" id="IPR036390">
    <property type="entry name" value="WH_DNA-bd_sf"/>
</dbReference>
<dbReference type="InterPro" id="IPR011711">
    <property type="entry name" value="GntR_C"/>
</dbReference>
<dbReference type="Gene3D" id="1.20.120.530">
    <property type="entry name" value="GntR ligand-binding domain-like"/>
    <property type="match status" value="1"/>
</dbReference>
<dbReference type="InterPro" id="IPR008920">
    <property type="entry name" value="TF_FadR/GntR_C"/>
</dbReference>
<dbReference type="SMART" id="SM00895">
    <property type="entry name" value="FCD"/>
    <property type="match status" value="1"/>
</dbReference>
<keyword evidence="1" id="KW-0805">Transcription regulation</keyword>
<keyword evidence="6" id="KW-1185">Reference proteome</keyword>